<protein>
    <submittedName>
        <fullName evidence="1">Uncharacterized protein</fullName>
    </submittedName>
</protein>
<gene>
    <name evidence="1" type="ORF">FGO68_gene2228</name>
</gene>
<name>A0A8J8SWS5_HALGN</name>
<evidence type="ECO:0000313" key="2">
    <source>
        <dbReference type="Proteomes" id="UP000785679"/>
    </source>
</evidence>
<dbReference type="AlphaFoldDB" id="A0A8J8SWS5"/>
<comment type="caution">
    <text evidence="1">The sequence shown here is derived from an EMBL/GenBank/DDBJ whole genome shotgun (WGS) entry which is preliminary data.</text>
</comment>
<dbReference type="Proteomes" id="UP000785679">
    <property type="component" value="Unassembled WGS sequence"/>
</dbReference>
<evidence type="ECO:0000313" key="1">
    <source>
        <dbReference type="EMBL" id="TNV73535.1"/>
    </source>
</evidence>
<keyword evidence="2" id="KW-1185">Reference proteome</keyword>
<accession>A0A8J8SWS5</accession>
<organism evidence="1 2">
    <name type="scientific">Halteria grandinella</name>
    <dbReference type="NCBI Taxonomy" id="5974"/>
    <lineage>
        <taxon>Eukaryota</taxon>
        <taxon>Sar</taxon>
        <taxon>Alveolata</taxon>
        <taxon>Ciliophora</taxon>
        <taxon>Intramacronucleata</taxon>
        <taxon>Spirotrichea</taxon>
        <taxon>Stichotrichia</taxon>
        <taxon>Sporadotrichida</taxon>
        <taxon>Halteriidae</taxon>
        <taxon>Halteria</taxon>
    </lineage>
</organism>
<sequence length="70" mass="7570">MMILSLVQAKGSPIVLSTFCLKSLAMLLQCANSSKHLSMGMGNNGLQQTTRILQDYTRLQGIDGATLVTR</sequence>
<proteinExistence type="predicted"/>
<reference evidence="1" key="1">
    <citation type="submission" date="2019-06" db="EMBL/GenBank/DDBJ databases">
        <authorList>
            <person name="Zheng W."/>
        </authorList>
    </citation>
    <scope>NUCLEOTIDE SEQUENCE</scope>
    <source>
        <strain evidence="1">QDHG01</strain>
    </source>
</reference>
<dbReference type="EMBL" id="RRYP01018669">
    <property type="protein sequence ID" value="TNV73535.1"/>
    <property type="molecule type" value="Genomic_DNA"/>
</dbReference>